<comment type="caution">
    <text evidence="1">The sequence shown here is derived from an EMBL/GenBank/DDBJ whole genome shotgun (WGS) entry which is preliminary data.</text>
</comment>
<protein>
    <submittedName>
        <fullName evidence="1">Uncharacterized protein</fullName>
    </submittedName>
</protein>
<evidence type="ECO:0000313" key="2">
    <source>
        <dbReference type="Proteomes" id="UP000622547"/>
    </source>
</evidence>
<keyword evidence="2" id="KW-1185">Reference proteome</keyword>
<evidence type="ECO:0000313" key="1">
    <source>
        <dbReference type="EMBL" id="GII42798.1"/>
    </source>
</evidence>
<sequence>MYGRVAHGSAVEASGFLGVGVGTVSDDGVGEGVGFVLGGAVADAVRAVAAGSDWVAAAGMTAPSVSPTAIAATLITVSAGRALVCRFMRDLSPLRVVRGTMPVDQRRWAVRCSDQRWQPRDVEVRRLLRVEGGQWNACDGEHRAG</sequence>
<name>A0A8J3XNG4_9ACTN</name>
<accession>A0A8J3XNG4</accession>
<gene>
    <name evidence="1" type="ORF">Pph01_78010</name>
</gene>
<organism evidence="1 2">
    <name type="scientific">Planotetraspora phitsanulokensis</name>
    <dbReference type="NCBI Taxonomy" id="575192"/>
    <lineage>
        <taxon>Bacteria</taxon>
        <taxon>Bacillati</taxon>
        <taxon>Actinomycetota</taxon>
        <taxon>Actinomycetes</taxon>
        <taxon>Streptosporangiales</taxon>
        <taxon>Streptosporangiaceae</taxon>
        <taxon>Planotetraspora</taxon>
    </lineage>
</organism>
<reference evidence="1 2" key="1">
    <citation type="submission" date="2021-01" db="EMBL/GenBank/DDBJ databases">
        <title>Whole genome shotgun sequence of Planotetraspora phitsanulokensis NBRC 104273.</title>
        <authorList>
            <person name="Komaki H."/>
            <person name="Tamura T."/>
        </authorList>
    </citation>
    <scope>NUCLEOTIDE SEQUENCE [LARGE SCALE GENOMIC DNA]</scope>
    <source>
        <strain evidence="1 2">NBRC 104273</strain>
    </source>
</reference>
<dbReference type="EMBL" id="BOOP01000047">
    <property type="protein sequence ID" value="GII42798.1"/>
    <property type="molecule type" value="Genomic_DNA"/>
</dbReference>
<dbReference type="AlphaFoldDB" id="A0A8J3XNG4"/>
<dbReference type="Proteomes" id="UP000622547">
    <property type="component" value="Unassembled WGS sequence"/>
</dbReference>
<proteinExistence type="predicted"/>